<name>A0ABT0GWY6_9HYPH</name>
<reference evidence="3" key="1">
    <citation type="submission" date="2022-04" db="EMBL/GenBank/DDBJ databases">
        <title>Roseibium sp. CAU 1639 isolated from mud.</title>
        <authorList>
            <person name="Kim W."/>
        </authorList>
    </citation>
    <scope>NUCLEOTIDE SEQUENCE</scope>
    <source>
        <strain evidence="3">CAU 1639</strain>
    </source>
</reference>
<proteinExistence type="inferred from homology"/>
<keyword evidence="4" id="KW-1185">Reference proteome</keyword>
<comment type="caution">
    <text evidence="3">The sequence shown here is derived from an EMBL/GenBank/DDBJ whole genome shotgun (WGS) entry which is preliminary data.</text>
</comment>
<evidence type="ECO:0000256" key="1">
    <source>
        <dbReference type="ARBA" id="ARBA00008580"/>
    </source>
</evidence>
<dbReference type="SUPFAM" id="SSF47598">
    <property type="entry name" value="Ribbon-helix-helix"/>
    <property type="match status" value="1"/>
</dbReference>
<dbReference type="PANTHER" id="PTHR36582:SF2">
    <property type="entry name" value="ANTITOXIN PARD"/>
    <property type="match status" value="1"/>
</dbReference>
<evidence type="ECO:0000256" key="2">
    <source>
        <dbReference type="ARBA" id="ARBA00022649"/>
    </source>
</evidence>
<organism evidence="3 4">
    <name type="scientific">Roseibium sediminicola</name>
    <dbReference type="NCBI Taxonomy" id="2933272"/>
    <lineage>
        <taxon>Bacteria</taxon>
        <taxon>Pseudomonadati</taxon>
        <taxon>Pseudomonadota</taxon>
        <taxon>Alphaproteobacteria</taxon>
        <taxon>Hyphomicrobiales</taxon>
        <taxon>Stappiaceae</taxon>
        <taxon>Roseibium</taxon>
    </lineage>
</organism>
<evidence type="ECO:0000313" key="4">
    <source>
        <dbReference type="Proteomes" id="UP001431221"/>
    </source>
</evidence>
<dbReference type="InterPro" id="IPR010985">
    <property type="entry name" value="Ribbon_hlx_hlx"/>
</dbReference>
<keyword evidence="2" id="KW-1277">Toxin-antitoxin system</keyword>
<dbReference type="EMBL" id="JALNMJ010000012">
    <property type="protein sequence ID" value="MCK7613959.1"/>
    <property type="molecule type" value="Genomic_DNA"/>
</dbReference>
<dbReference type="InterPro" id="IPR022789">
    <property type="entry name" value="ParD"/>
</dbReference>
<accession>A0ABT0GWY6</accession>
<dbReference type="InterPro" id="IPR038296">
    <property type="entry name" value="ParD_sf"/>
</dbReference>
<protein>
    <submittedName>
        <fullName evidence="3">Type II toxin-antitoxin system ParD family antitoxin</fullName>
    </submittedName>
</protein>
<gene>
    <name evidence="3" type="ORF">M0H32_17460</name>
</gene>
<dbReference type="Proteomes" id="UP001431221">
    <property type="component" value="Unassembled WGS sequence"/>
</dbReference>
<dbReference type="RefSeq" id="WP_248156265.1">
    <property type="nucleotide sequence ID" value="NZ_JALNMJ010000012.1"/>
</dbReference>
<dbReference type="NCBIfam" id="TIGR02606">
    <property type="entry name" value="antidote_CC2985"/>
    <property type="match status" value="1"/>
</dbReference>
<sequence>MANVKKSYVVGDRYEAFIARQIDTGRFNNASEVVRAGLRMLEDYETRLAETRALVDEADAEIAAGKGIDYATAQDLSDDIVKRGMARLSQKD</sequence>
<dbReference type="PANTHER" id="PTHR36582">
    <property type="entry name" value="ANTITOXIN PARD"/>
    <property type="match status" value="1"/>
</dbReference>
<evidence type="ECO:0000313" key="3">
    <source>
        <dbReference type="EMBL" id="MCK7613959.1"/>
    </source>
</evidence>
<comment type="similarity">
    <text evidence="1">Belongs to the ParD antitoxin family.</text>
</comment>
<dbReference type="Pfam" id="PF03693">
    <property type="entry name" value="ParD_antitoxin"/>
    <property type="match status" value="1"/>
</dbReference>
<dbReference type="Gene3D" id="6.10.10.120">
    <property type="entry name" value="Antitoxin ParD1-like"/>
    <property type="match status" value="1"/>
</dbReference>